<dbReference type="GO" id="GO:0005524">
    <property type="term" value="F:ATP binding"/>
    <property type="evidence" value="ECO:0007669"/>
    <property type="project" value="UniProtKB-KW"/>
</dbReference>
<feature type="compositionally biased region" description="Basic and acidic residues" evidence="12">
    <location>
        <begin position="51"/>
        <end position="62"/>
    </location>
</feature>
<evidence type="ECO:0000256" key="11">
    <source>
        <dbReference type="ARBA" id="ARBA00048679"/>
    </source>
</evidence>
<reference evidence="14 15" key="1">
    <citation type="submission" date="2019-06" db="EMBL/GenBank/DDBJ databases">
        <title>Genome sequence of Litorilinea aerophila BAA-2444.</title>
        <authorList>
            <person name="Maclea K.S."/>
            <person name="Maurais E.G."/>
            <person name="Iannazzi L.C."/>
        </authorList>
    </citation>
    <scope>NUCLEOTIDE SEQUENCE [LARGE SCALE GENOMIC DNA]</scope>
    <source>
        <strain evidence="14 15">ATCC BAA-2444</strain>
    </source>
</reference>
<keyword evidence="6" id="KW-0547">Nucleotide-binding</keyword>
<evidence type="ECO:0000256" key="4">
    <source>
        <dbReference type="ARBA" id="ARBA00022679"/>
    </source>
</evidence>
<keyword evidence="4" id="KW-0808">Transferase</keyword>
<dbReference type="InterPro" id="IPR000687">
    <property type="entry name" value="RIO_kinase"/>
</dbReference>
<feature type="domain" description="Protein kinase" evidence="13">
    <location>
        <begin position="166"/>
        <end position="416"/>
    </location>
</feature>
<feature type="region of interest" description="Disordered" evidence="12">
    <location>
        <begin position="16"/>
        <end position="87"/>
    </location>
</feature>
<keyword evidence="3" id="KW-0723">Serine/threonine-protein kinase</keyword>
<evidence type="ECO:0000256" key="9">
    <source>
        <dbReference type="ARBA" id="ARBA00022842"/>
    </source>
</evidence>
<dbReference type="InterPro" id="IPR051272">
    <property type="entry name" value="RIO-type_Ser/Thr_kinase"/>
</dbReference>
<accession>A0A540VGC3</accession>
<evidence type="ECO:0000256" key="8">
    <source>
        <dbReference type="ARBA" id="ARBA00022840"/>
    </source>
</evidence>
<sequence length="416" mass="47200">MAFAACCIGQRPCQAWAPAADDDASRVGPSHHLVPDLTEEATVSTQQPPNRDPRAESPEKDFQSGPKGVPEDSFEEGSFEDLGQDPDQDPYVEYARQFDPDWAAAMEDARPRRRKARKSRQQIVAELAEEAAGLEAGFHITYRPARYEATWLLESLRPFYDQGVLRDVLAQIKGGKEASVYRCQADPSTGLELVAAKVYRPRQFRNLRNDKIYREGRQILKADGRPAKKNDHRMMRALQKKTDFGAQVAHTSWLMYEYTTLEQLYQAGASVPRPLAVAENAILMGYIGDERRAAPTLHETVLTADEAPRLFAETLRNVELMLEYGFIHGDLSAYNILYWEGQITLIDFPQVTSLHANSNARSILRRDVERICDYFARYGLDANPQELAASLWQRYTRITPNDLLADYSRHEAEEET</sequence>
<protein>
    <recommendedName>
        <fullName evidence="2">non-specific serine/threonine protein kinase</fullName>
        <ecNumber evidence="2">2.7.11.1</ecNumber>
    </recommendedName>
</protein>
<comment type="similarity">
    <text evidence="1">Belongs to the protein kinase superfamily. RIO-type Ser/Thr kinase family.</text>
</comment>
<dbReference type="GO" id="GO:0046872">
    <property type="term" value="F:metal ion binding"/>
    <property type="evidence" value="ECO:0007669"/>
    <property type="project" value="UniProtKB-KW"/>
</dbReference>
<name>A0A540VGC3_9CHLR</name>
<evidence type="ECO:0000256" key="6">
    <source>
        <dbReference type="ARBA" id="ARBA00022741"/>
    </source>
</evidence>
<comment type="catalytic activity">
    <reaction evidence="10">
        <text>L-threonyl-[protein] + ATP = O-phospho-L-threonyl-[protein] + ADP + H(+)</text>
        <dbReference type="Rhea" id="RHEA:46608"/>
        <dbReference type="Rhea" id="RHEA-COMP:11060"/>
        <dbReference type="Rhea" id="RHEA-COMP:11605"/>
        <dbReference type="ChEBI" id="CHEBI:15378"/>
        <dbReference type="ChEBI" id="CHEBI:30013"/>
        <dbReference type="ChEBI" id="CHEBI:30616"/>
        <dbReference type="ChEBI" id="CHEBI:61977"/>
        <dbReference type="ChEBI" id="CHEBI:456216"/>
        <dbReference type="EC" id="2.7.11.1"/>
    </reaction>
</comment>
<dbReference type="GO" id="GO:0004674">
    <property type="term" value="F:protein serine/threonine kinase activity"/>
    <property type="evidence" value="ECO:0007669"/>
    <property type="project" value="UniProtKB-KW"/>
</dbReference>
<dbReference type="InterPro" id="IPR011009">
    <property type="entry name" value="Kinase-like_dom_sf"/>
</dbReference>
<dbReference type="PROSITE" id="PS50011">
    <property type="entry name" value="PROTEIN_KINASE_DOM"/>
    <property type="match status" value="1"/>
</dbReference>
<keyword evidence="7" id="KW-0418">Kinase</keyword>
<dbReference type="InParanoid" id="A0A540VGC3"/>
<comment type="catalytic activity">
    <reaction evidence="11">
        <text>L-seryl-[protein] + ATP = O-phospho-L-seryl-[protein] + ADP + H(+)</text>
        <dbReference type="Rhea" id="RHEA:17989"/>
        <dbReference type="Rhea" id="RHEA-COMP:9863"/>
        <dbReference type="Rhea" id="RHEA-COMP:11604"/>
        <dbReference type="ChEBI" id="CHEBI:15378"/>
        <dbReference type="ChEBI" id="CHEBI:29999"/>
        <dbReference type="ChEBI" id="CHEBI:30616"/>
        <dbReference type="ChEBI" id="CHEBI:83421"/>
        <dbReference type="ChEBI" id="CHEBI:456216"/>
        <dbReference type="EC" id="2.7.11.1"/>
    </reaction>
</comment>
<dbReference type="Gene3D" id="3.30.200.20">
    <property type="entry name" value="Phosphorylase Kinase, domain 1"/>
    <property type="match status" value="1"/>
</dbReference>
<dbReference type="EMBL" id="VIGC01000011">
    <property type="protein sequence ID" value="TQE95815.1"/>
    <property type="molecule type" value="Genomic_DNA"/>
</dbReference>
<feature type="compositionally biased region" description="Acidic residues" evidence="12">
    <location>
        <begin position="72"/>
        <end position="87"/>
    </location>
</feature>
<evidence type="ECO:0000256" key="2">
    <source>
        <dbReference type="ARBA" id="ARBA00012513"/>
    </source>
</evidence>
<keyword evidence="5" id="KW-0479">Metal-binding</keyword>
<evidence type="ECO:0000259" key="13">
    <source>
        <dbReference type="PROSITE" id="PS50011"/>
    </source>
</evidence>
<dbReference type="SUPFAM" id="SSF56112">
    <property type="entry name" value="Protein kinase-like (PK-like)"/>
    <property type="match status" value="1"/>
</dbReference>
<dbReference type="EC" id="2.7.11.1" evidence="2"/>
<evidence type="ECO:0000256" key="1">
    <source>
        <dbReference type="ARBA" id="ARBA00009196"/>
    </source>
</evidence>
<evidence type="ECO:0000256" key="10">
    <source>
        <dbReference type="ARBA" id="ARBA00047899"/>
    </source>
</evidence>
<evidence type="ECO:0000256" key="3">
    <source>
        <dbReference type="ARBA" id="ARBA00022527"/>
    </source>
</evidence>
<gene>
    <name evidence="14" type="ORF">FKZ61_10270</name>
</gene>
<keyword evidence="9" id="KW-0460">Magnesium</keyword>
<evidence type="ECO:0000313" key="15">
    <source>
        <dbReference type="Proteomes" id="UP000317371"/>
    </source>
</evidence>
<evidence type="ECO:0000256" key="12">
    <source>
        <dbReference type="SAM" id="MobiDB-lite"/>
    </source>
</evidence>
<dbReference type="Pfam" id="PF01163">
    <property type="entry name" value="RIO1"/>
    <property type="match status" value="1"/>
</dbReference>
<keyword evidence="8" id="KW-0067">ATP-binding</keyword>
<dbReference type="InterPro" id="IPR018934">
    <property type="entry name" value="RIO_dom"/>
</dbReference>
<dbReference type="InterPro" id="IPR000719">
    <property type="entry name" value="Prot_kinase_dom"/>
</dbReference>
<dbReference type="AlphaFoldDB" id="A0A540VGC3"/>
<evidence type="ECO:0000256" key="7">
    <source>
        <dbReference type="ARBA" id="ARBA00022777"/>
    </source>
</evidence>
<dbReference type="OrthoDB" id="9795258at2"/>
<evidence type="ECO:0000256" key="5">
    <source>
        <dbReference type="ARBA" id="ARBA00022723"/>
    </source>
</evidence>
<dbReference type="Gene3D" id="1.10.510.10">
    <property type="entry name" value="Transferase(Phosphotransferase) domain 1"/>
    <property type="match status" value="1"/>
</dbReference>
<dbReference type="SMART" id="SM00090">
    <property type="entry name" value="RIO"/>
    <property type="match status" value="1"/>
</dbReference>
<dbReference type="PANTHER" id="PTHR45723">
    <property type="entry name" value="SERINE/THREONINE-PROTEIN KINASE RIO1"/>
    <property type="match status" value="1"/>
</dbReference>
<comment type="caution">
    <text evidence="14">The sequence shown here is derived from an EMBL/GenBank/DDBJ whole genome shotgun (WGS) entry which is preliminary data.</text>
</comment>
<dbReference type="Proteomes" id="UP000317371">
    <property type="component" value="Unassembled WGS sequence"/>
</dbReference>
<keyword evidence="15" id="KW-1185">Reference proteome</keyword>
<proteinExistence type="inferred from homology"/>
<evidence type="ECO:0000313" key="14">
    <source>
        <dbReference type="EMBL" id="TQE95815.1"/>
    </source>
</evidence>
<organism evidence="14 15">
    <name type="scientific">Litorilinea aerophila</name>
    <dbReference type="NCBI Taxonomy" id="1204385"/>
    <lineage>
        <taxon>Bacteria</taxon>
        <taxon>Bacillati</taxon>
        <taxon>Chloroflexota</taxon>
        <taxon>Caldilineae</taxon>
        <taxon>Caldilineales</taxon>
        <taxon>Caldilineaceae</taxon>
        <taxon>Litorilinea</taxon>
    </lineage>
</organism>